<accession>A0ABW7MTX0</accession>
<reference evidence="1 2" key="1">
    <citation type="submission" date="2024-02" db="EMBL/GenBank/DDBJ databases">
        <title>A Gaetbulibacter species isolated from tidal flats and genomic insights of their niches.</title>
        <authorList>
            <person name="Ye Y."/>
        </authorList>
    </citation>
    <scope>NUCLEOTIDE SEQUENCE [LARGE SCALE GENOMIC DNA]</scope>
    <source>
        <strain evidence="1 2">KEM-8</strain>
    </source>
</reference>
<evidence type="ECO:0000313" key="1">
    <source>
        <dbReference type="EMBL" id="MFH6770260.1"/>
    </source>
</evidence>
<dbReference type="SUPFAM" id="SSF46955">
    <property type="entry name" value="Putative DNA-binding domain"/>
    <property type="match status" value="1"/>
</dbReference>
<dbReference type="Proteomes" id="UP001610104">
    <property type="component" value="Unassembled WGS sequence"/>
</dbReference>
<dbReference type="EMBL" id="JBAWKC010000007">
    <property type="protein sequence ID" value="MFH6770260.1"/>
    <property type="molecule type" value="Genomic_DNA"/>
</dbReference>
<gene>
    <name evidence="1" type="ORF">V8G56_16035</name>
</gene>
<name>A0ABW7MTX0_9FLAO</name>
<proteinExistence type="predicted"/>
<organism evidence="1 2">
    <name type="scientific">Gaetbulibacter aquiaggeris</name>
    <dbReference type="NCBI Taxonomy" id="1735373"/>
    <lineage>
        <taxon>Bacteria</taxon>
        <taxon>Pseudomonadati</taxon>
        <taxon>Bacteroidota</taxon>
        <taxon>Flavobacteriia</taxon>
        <taxon>Flavobacteriales</taxon>
        <taxon>Flavobacteriaceae</taxon>
        <taxon>Gaetbulibacter</taxon>
    </lineage>
</organism>
<dbReference type="PANTHER" id="PTHR34585">
    <property type="match status" value="1"/>
</dbReference>
<protein>
    <submittedName>
        <fullName evidence="1">Helix-turn-helix domain-containing protein</fullName>
    </submittedName>
</protein>
<dbReference type="InterPro" id="IPR009061">
    <property type="entry name" value="DNA-bd_dom_put_sf"/>
</dbReference>
<dbReference type="RefSeq" id="WP_395439477.1">
    <property type="nucleotide sequence ID" value="NZ_JBAWKC010000007.1"/>
</dbReference>
<comment type="caution">
    <text evidence="1">The sequence shown here is derived from an EMBL/GenBank/DDBJ whole genome shotgun (WGS) entry which is preliminary data.</text>
</comment>
<keyword evidence="2" id="KW-1185">Reference proteome</keyword>
<sequence>MSDYSHEIVIPSLKAIENLLEPIILKLDHLTSMKSENASNANSNKYYRNSDLKNLFGLSSNTIIKYRETGVLPYTKLGELYLYDVKAIDEILKENTVKF</sequence>
<evidence type="ECO:0000313" key="2">
    <source>
        <dbReference type="Proteomes" id="UP001610104"/>
    </source>
</evidence>
<dbReference type="PANTHER" id="PTHR34585:SF22">
    <property type="entry name" value="HELIX-TURN-HELIX DOMAIN-CONTAINING PROTEIN"/>
    <property type="match status" value="1"/>
</dbReference>